<comment type="caution">
    <text evidence="1">The sequence shown here is derived from an EMBL/GenBank/DDBJ whole genome shotgun (WGS) entry which is preliminary data.</text>
</comment>
<proteinExistence type="predicted"/>
<gene>
    <name evidence="1" type="ORF">Rt10032_c13g5129</name>
</gene>
<organism evidence="1 2">
    <name type="scientific">Rhodotorula toruloides</name>
    <name type="common">Yeast</name>
    <name type="synonym">Rhodosporidium toruloides</name>
    <dbReference type="NCBI Taxonomy" id="5286"/>
    <lineage>
        <taxon>Eukaryota</taxon>
        <taxon>Fungi</taxon>
        <taxon>Dikarya</taxon>
        <taxon>Basidiomycota</taxon>
        <taxon>Pucciniomycotina</taxon>
        <taxon>Microbotryomycetes</taxon>
        <taxon>Sporidiobolales</taxon>
        <taxon>Sporidiobolaceae</taxon>
        <taxon>Rhodotorula</taxon>
    </lineage>
</organism>
<dbReference type="EMBL" id="BJWK01000013">
    <property type="protein sequence ID" value="GEM11112.1"/>
    <property type="molecule type" value="Genomic_DNA"/>
</dbReference>
<evidence type="ECO:0000313" key="1">
    <source>
        <dbReference type="EMBL" id="GEM11112.1"/>
    </source>
</evidence>
<accession>A0A511KL60</accession>
<reference evidence="1 2" key="1">
    <citation type="submission" date="2019-07" db="EMBL/GenBank/DDBJ databases">
        <title>Rhodotorula toruloides NBRC10032 genome sequencing.</title>
        <authorList>
            <person name="Shida Y."/>
            <person name="Takaku H."/>
            <person name="Ogasawara W."/>
            <person name="Mori K."/>
        </authorList>
    </citation>
    <scope>NUCLEOTIDE SEQUENCE [LARGE SCALE GENOMIC DNA]</scope>
    <source>
        <strain evidence="1 2">NBRC10032</strain>
    </source>
</reference>
<dbReference type="Gene3D" id="3.80.10.10">
    <property type="entry name" value="Ribonuclease Inhibitor"/>
    <property type="match status" value="1"/>
</dbReference>
<protein>
    <submittedName>
        <fullName evidence="1">Serine/arginine repetitive matrix protein 2</fullName>
    </submittedName>
</protein>
<name>A0A511KL60_RHOTO</name>
<sequence>MSDYRSVLTLPVEIHQLIVMACVDADPTFTSLPSRYEILCRLSLVCKSWNALTSPLLYGDVLLETTAQASTFRTSVLETQDGGNSSVARCVVTLRLGAIPWLGKTYKEMMDDQGEEEEIEEHHLSAGEARDFFFEELLQALSGLKELWLAGIRHVPLAHFRWGQKLEALHMLRSTVCDCDVVLATLSNPFFVFPHLRRLEVYAKCITMSTFRAFFTTSTFPLLSHFSFACPSEDFPSTSLDVSRLTCLSTITDAPPSIANTSLLLLDMYQIPLRLALPHLPESLLILRLNDYSPLTLAVPWLLVDHETSDQLASRLPNLRELWLPQSYCEWRDDTKDSVREMVRVWVEKWETRGVKVVFEEEDARNRLLEPEQRVLTEEAAFDFTFERLCSRVERFAAEGTAS</sequence>
<dbReference type="InterPro" id="IPR032675">
    <property type="entry name" value="LRR_dom_sf"/>
</dbReference>
<dbReference type="OrthoDB" id="2526052at2759"/>
<dbReference type="Proteomes" id="UP000321518">
    <property type="component" value="Unassembled WGS sequence"/>
</dbReference>
<evidence type="ECO:0000313" key="2">
    <source>
        <dbReference type="Proteomes" id="UP000321518"/>
    </source>
</evidence>
<dbReference type="AlphaFoldDB" id="A0A511KL60"/>